<organism evidence="13 15">
    <name type="scientific">Enterococcus silesiacus</name>
    <dbReference type="NCBI Taxonomy" id="332949"/>
    <lineage>
        <taxon>Bacteria</taxon>
        <taxon>Bacillati</taxon>
        <taxon>Bacillota</taxon>
        <taxon>Bacilli</taxon>
        <taxon>Lactobacillales</taxon>
        <taxon>Enterococcaceae</taxon>
        <taxon>Enterococcus</taxon>
    </lineage>
</organism>
<accession>A0A0S3KDH0</accession>
<evidence type="ECO:0000256" key="2">
    <source>
        <dbReference type="ARBA" id="ARBA00022525"/>
    </source>
</evidence>
<feature type="transmembrane region" description="Helical" evidence="7">
    <location>
        <begin position="441"/>
        <end position="459"/>
    </location>
</feature>
<evidence type="ECO:0000313" key="12">
    <source>
        <dbReference type="EMBL" id="ALS02105.1"/>
    </source>
</evidence>
<dbReference type="Pfam" id="PF06458">
    <property type="entry name" value="MucBP"/>
    <property type="match status" value="1"/>
</dbReference>
<evidence type="ECO:0000259" key="9">
    <source>
        <dbReference type="Pfam" id="PF00746"/>
    </source>
</evidence>
<gene>
    <name evidence="12" type="ORF">ATZ33_12145</name>
    <name evidence="13" type="ORF">RV15_GL000611</name>
</gene>
<feature type="signal peptide" evidence="8">
    <location>
        <begin position="1"/>
        <end position="24"/>
    </location>
</feature>
<evidence type="ECO:0000256" key="6">
    <source>
        <dbReference type="SAM" id="MobiDB-lite"/>
    </source>
</evidence>
<sequence>MIQKKWTSIAAVVIMLILMTFTHADQVAAFELPQSNSLAKAGRVSMPGELVVNYQLLQEDSQPVDPHTPLKIGETYLVSMRYQLKEYDNNQEIYDHNIIFSFNEGLDYLADSFYIGSNDLPATHLSDEILASIMTDFPNEMDLPFTGVLSGSMEVYYYFKVKVGNITGNVDLPGLFTGETSDGTGGIQPLSPITLSLAETNFFIAPDLQMLLTVSNPEAQVGDILTYSLTAENSGGKVGASVLKNSLPAGVEYLPNTTKINETLVDDSAWDGPEFAYSFTDIPGNEKVTLSYQVKVTGENQPSIAQNMSLEGVTSLAQQPFTVASNSVTTTIIHVPVLSSVTAYFKDEEGKTLKPSITLTGESGTKYEIDKEITGYQLKEVIGDDKGIFTDLPKEVTYLYEKIETAPIEQETNNTHEEQPQKKEQKNAQLPKTGELEPNQVLLFTGMISLFLFSLLFDLRMKRSK</sequence>
<keyword evidence="2" id="KW-0964">Secreted</keyword>
<feature type="domain" description="Gram-positive cocci surface proteins LPxTG" evidence="9">
    <location>
        <begin position="423"/>
        <end position="462"/>
    </location>
</feature>
<dbReference type="Pfam" id="PF00746">
    <property type="entry name" value="Gram_pos_anchor"/>
    <property type="match status" value="1"/>
</dbReference>
<reference evidence="12 14" key="2">
    <citation type="submission" date="2015-12" db="EMBL/GenBank/DDBJ databases">
        <authorList>
            <person name="Lauer A."/>
            <person name="Humrighouse B."/>
            <person name="Loparev V."/>
            <person name="Shewmaker P.L."/>
            <person name="Whitney A.M."/>
            <person name="McLaughlin R.W."/>
        </authorList>
    </citation>
    <scope>NUCLEOTIDE SEQUENCE [LARGE SCALE GENOMIC DNA]</scope>
    <source>
        <strain evidence="12 14">LMG 23085</strain>
    </source>
</reference>
<dbReference type="Pfam" id="PF01345">
    <property type="entry name" value="DUF11"/>
    <property type="match status" value="1"/>
</dbReference>
<name>A0A0S3KDH0_9ENTE</name>
<feature type="chain" id="PRO_5043310094" evidence="8">
    <location>
        <begin position="25"/>
        <end position="465"/>
    </location>
</feature>
<keyword evidence="14" id="KW-1185">Reference proteome</keyword>
<keyword evidence="4" id="KW-0677">Repeat</keyword>
<dbReference type="RefSeq" id="WP_071877935.1">
    <property type="nucleotide sequence ID" value="NZ_JXLC01000013.1"/>
</dbReference>
<dbReference type="KEGG" id="ess:ATZ33_12145"/>
<protein>
    <submittedName>
        <fullName evidence="13">LPXTG-domain-containing protein cell wall anchor domain</fullName>
    </submittedName>
</protein>
<dbReference type="Gene3D" id="3.10.20.320">
    <property type="entry name" value="Putative peptidoglycan bound protein (lpxtg motif)"/>
    <property type="match status" value="1"/>
</dbReference>
<dbReference type="InterPro" id="IPR001434">
    <property type="entry name" value="OmcB-like_DUF11"/>
</dbReference>
<evidence type="ECO:0000259" key="11">
    <source>
        <dbReference type="Pfam" id="PF06458"/>
    </source>
</evidence>
<keyword evidence="7" id="KW-0472">Membrane</keyword>
<keyword evidence="3 8" id="KW-0732">Signal</keyword>
<evidence type="ECO:0000313" key="14">
    <source>
        <dbReference type="Proteomes" id="UP000065511"/>
    </source>
</evidence>
<dbReference type="Gene3D" id="2.60.40.740">
    <property type="match status" value="1"/>
</dbReference>
<evidence type="ECO:0000256" key="7">
    <source>
        <dbReference type="SAM" id="Phobius"/>
    </source>
</evidence>
<keyword evidence="7" id="KW-0812">Transmembrane</keyword>
<dbReference type="Proteomes" id="UP000065511">
    <property type="component" value="Chromosome"/>
</dbReference>
<evidence type="ECO:0000256" key="1">
    <source>
        <dbReference type="ARBA" id="ARBA00022512"/>
    </source>
</evidence>
<dbReference type="Proteomes" id="UP000183039">
    <property type="component" value="Unassembled WGS sequence"/>
</dbReference>
<evidence type="ECO:0000256" key="4">
    <source>
        <dbReference type="ARBA" id="ARBA00022737"/>
    </source>
</evidence>
<feature type="domain" description="MucBP" evidence="11">
    <location>
        <begin position="341"/>
        <end position="401"/>
    </location>
</feature>
<keyword evidence="5" id="KW-0572">Peptidoglycan-anchor</keyword>
<dbReference type="InterPro" id="IPR009459">
    <property type="entry name" value="MucBP_dom"/>
</dbReference>
<evidence type="ECO:0000313" key="15">
    <source>
        <dbReference type="Proteomes" id="UP000183039"/>
    </source>
</evidence>
<keyword evidence="7" id="KW-1133">Transmembrane helix</keyword>
<reference evidence="13 15" key="1">
    <citation type="submission" date="2014-12" db="EMBL/GenBank/DDBJ databases">
        <title>Draft genome sequences of 29 type strains of Enterococci.</title>
        <authorList>
            <person name="Zhong Z."/>
            <person name="Sun Z."/>
            <person name="Liu W."/>
            <person name="Zhang W."/>
            <person name="Zhang H."/>
        </authorList>
    </citation>
    <scope>NUCLEOTIDE SEQUENCE [LARGE SCALE GENOMIC DNA]</scope>
    <source>
        <strain evidence="13 15">DSM 22801</strain>
    </source>
</reference>
<feature type="compositionally biased region" description="Basic and acidic residues" evidence="6">
    <location>
        <begin position="414"/>
        <end position="426"/>
    </location>
</feature>
<keyword evidence="1" id="KW-0134">Cell wall</keyword>
<evidence type="ECO:0000256" key="8">
    <source>
        <dbReference type="SAM" id="SignalP"/>
    </source>
</evidence>
<dbReference type="EMBL" id="JXLC01000013">
    <property type="protein sequence ID" value="OJG91525.1"/>
    <property type="molecule type" value="Genomic_DNA"/>
</dbReference>
<dbReference type="NCBIfam" id="TIGR01451">
    <property type="entry name" value="B_ant_repeat"/>
    <property type="match status" value="1"/>
</dbReference>
<dbReference type="InterPro" id="IPR047589">
    <property type="entry name" value="DUF11_rpt"/>
</dbReference>
<dbReference type="AlphaFoldDB" id="A0A0S3KDH0"/>
<feature type="region of interest" description="Disordered" evidence="6">
    <location>
        <begin position="407"/>
        <end position="432"/>
    </location>
</feature>
<evidence type="ECO:0000256" key="3">
    <source>
        <dbReference type="ARBA" id="ARBA00022729"/>
    </source>
</evidence>
<evidence type="ECO:0000256" key="5">
    <source>
        <dbReference type="ARBA" id="ARBA00023088"/>
    </source>
</evidence>
<dbReference type="InterPro" id="IPR019931">
    <property type="entry name" value="LPXTG_anchor"/>
</dbReference>
<dbReference type="EMBL" id="CP013614">
    <property type="protein sequence ID" value="ALS02105.1"/>
    <property type="molecule type" value="Genomic_DNA"/>
</dbReference>
<proteinExistence type="predicted"/>
<evidence type="ECO:0000259" key="10">
    <source>
        <dbReference type="Pfam" id="PF01345"/>
    </source>
</evidence>
<feature type="domain" description="DUF11" evidence="10">
    <location>
        <begin position="207"/>
        <end position="308"/>
    </location>
</feature>
<evidence type="ECO:0000313" key="13">
    <source>
        <dbReference type="EMBL" id="OJG91525.1"/>
    </source>
</evidence>